<dbReference type="EMBL" id="BAABUJ010000005">
    <property type="protein sequence ID" value="GAA5796036.1"/>
    <property type="molecule type" value="Genomic_DNA"/>
</dbReference>
<protein>
    <recommendedName>
        <fullName evidence="2">CUE domain-containing protein</fullName>
    </recommendedName>
</protein>
<feature type="compositionally biased region" description="Polar residues" evidence="1">
    <location>
        <begin position="398"/>
        <end position="411"/>
    </location>
</feature>
<dbReference type="Gene3D" id="1.10.8.10">
    <property type="entry name" value="DNA helicase RuvA subunit, C-terminal domain"/>
    <property type="match status" value="1"/>
</dbReference>
<feature type="compositionally biased region" description="Pro residues" evidence="1">
    <location>
        <begin position="45"/>
        <end position="54"/>
    </location>
</feature>
<evidence type="ECO:0000313" key="4">
    <source>
        <dbReference type="Proteomes" id="UP001476247"/>
    </source>
</evidence>
<dbReference type="InterPro" id="IPR003892">
    <property type="entry name" value="CUE"/>
</dbReference>
<dbReference type="PANTHER" id="PTHR16461">
    <property type="entry name" value="TOLL-INTERACTING PROTEIN"/>
    <property type="match status" value="1"/>
</dbReference>
<feature type="compositionally biased region" description="Low complexity" evidence="1">
    <location>
        <begin position="450"/>
        <end position="465"/>
    </location>
</feature>
<feature type="compositionally biased region" description="Low complexity" evidence="1">
    <location>
        <begin position="331"/>
        <end position="341"/>
    </location>
</feature>
<organism evidence="3 4">
    <name type="scientific">Helicostylum pulchrum</name>
    <dbReference type="NCBI Taxonomy" id="562976"/>
    <lineage>
        <taxon>Eukaryota</taxon>
        <taxon>Fungi</taxon>
        <taxon>Fungi incertae sedis</taxon>
        <taxon>Mucoromycota</taxon>
        <taxon>Mucoromycotina</taxon>
        <taxon>Mucoromycetes</taxon>
        <taxon>Mucorales</taxon>
        <taxon>Mucorineae</taxon>
        <taxon>Mucoraceae</taxon>
        <taxon>Helicostylum</taxon>
    </lineage>
</organism>
<accession>A0ABP9XML4</accession>
<evidence type="ECO:0000313" key="3">
    <source>
        <dbReference type="EMBL" id="GAA5796036.1"/>
    </source>
</evidence>
<feature type="compositionally biased region" description="Polar residues" evidence="1">
    <location>
        <begin position="267"/>
        <end position="290"/>
    </location>
</feature>
<dbReference type="PANTHER" id="PTHR16461:SF5">
    <property type="entry name" value="TOLL-INTERACTING PROTEIN"/>
    <property type="match status" value="1"/>
</dbReference>
<feature type="region of interest" description="Disordered" evidence="1">
    <location>
        <begin position="384"/>
        <end position="465"/>
    </location>
</feature>
<feature type="compositionally biased region" description="Acidic residues" evidence="1">
    <location>
        <begin position="416"/>
        <end position="439"/>
    </location>
</feature>
<feature type="region of interest" description="Disordered" evidence="1">
    <location>
        <begin position="267"/>
        <end position="292"/>
    </location>
</feature>
<gene>
    <name evidence="3" type="ORF">HPULCUR_001403</name>
</gene>
<feature type="region of interest" description="Disordered" evidence="1">
    <location>
        <begin position="134"/>
        <end position="161"/>
    </location>
</feature>
<reference evidence="3 4" key="1">
    <citation type="submission" date="2024-04" db="EMBL/GenBank/DDBJ databases">
        <title>genome sequences of Mucor flavus KT1a and Helicostylum pulchrum KT1b strains isolation_sourced from the surface of a dry-aged beef.</title>
        <authorList>
            <person name="Toyotome T."/>
            <person name="Hosono M."/>
            <person name="Torimaru M."/>
            <person name="Fukuda K."/>
            <person name="Mikami N."/>
        </authorList>
    </citation>
    <scope>NUCLEOTIDE SEQUENCE [LARGE SCALE GENOMIC DNA]</scope>
    <source>
        <strain evidence="3 4">KT1b</strain>
    </source>
</reference>
<feature type="region of interest" description="Disordered" evidence="1">
    <location>
        <begin position="1"/>
        <end position="60"/>
    </location>
</feature>
<dbReference type="SUPFAM" id="SSF46934">
    <property type="entry name" value="UBA-like"/>
    <property type="match status" value="1"/>
</dbReference>
<dbReference type="PROSITE" id="PS51140">
    <property type="entry name" value="CUE"/>
    <property type="match status" value="1"/>
</dbReference>
<feature type="compositionally biased region" description="Basic and acidic residues" evidence="1">
    <location>
        <begin position="1"/>
        <end position="11"/>
    </location>
</feature>
<feature type="region of interest" description="Disordered" evidence="1">
    <location>
        <begin position="203"/>
        <end position="227"/>
    </location>
</feature>
<evidence type="ECO:0000259" key="2">
    <source>
        <dbReference type="PROSITE" id="PS51140"/>
    </source>
</evidence>
<sequence>MSGAKEEHIKQEAIVTENEISPSDIKETGPDNTENIDQVSTVSPLPSPSQPQPQTPTTTEVATVTTLAEPEAIPAVTQTQDLSKLPENVGILKEAFPDIDVEIIEAILGAENNKLEPSFEILLGMSDPNYQQTPIPQQVTPPMPPRPSSQISAEARSRSTSGNAPFAYWEHQQEPRTVEEQLRLDEEFAKKLALEDERRIESRRQQLYQQQQQQNQQQHYQKREQDDDHDSIFNLQEELPIIKEKMIEAGNAAKKKVLDFYNQIKANTRNNNTPNQYEPGVSSSMPTTHAQYRGLPSDDGDDLLTGDISALHLSDYDVYAQTGGRQRNKDSSTATAAATSTPNAQLKADEYFARQLANESSATSPKKKSIMPTVVIAPRSPLEFEGDSDYEDIGLTAAPSTNNKTEESNSVPYVIGDDDDSDSDDLVDIDDDELFDQDQDEKKVIDESTKTNNDTTTTTTTTTGKTATTTATATTITKD</sequence>
<keyword evidence="4" id="KW-1185">Reference proteome</keyword>
<proteinExistence type="predicted"/>
<dbReference type="SMART" id="SM00546">
    <property type="entry name" value="CUE"/>
    <property type="match status" value="1"/>
</dbReference>
<feature type="domain" description="CUE" evidence="2">
    <location>
        <begin position="84"/>
        <end position="127"/>
    </location>
</feature>
<dbReference type="Pfam" id="PF02845">
    <property type="entry name" value="CUE"/>
    <property type="match status" value="1"/>
</dbReference>
<dbReference type="InterPro" id="IPR009060">
    <property type="entry name" value="UBA-like_sf"/>
</dbReference>
<feature type="compositionally biased region" description="Basic and acidic residues" evidence="1">
    <location>
        <begin position="440"/>
        <end position="449"/>
    </location>
</feature>
<dbReference type="Proteomes" id="UP001476247">
    <property type="component" value="Unassembled WGS sequence"/>
</dbReference>
<feature type="compositionally biased region" description="Low complexity" evidence="1">
    <location>
        <begin position="205"/>
        <end position="219"/>
    </location>
</feature>
<comment type="caution">
    <text evidence="3">The sequence shown here is derived from an EMBL/GenBank/DDBJ whole genome shotgun (WGS) entry which is preliminary data.</text>
</comment>
<name>A0ABP9XML4_9FUNG</name>
<feature type="region of interest" description="Disordered" evidence="1">
    <location>
        <begin position="323"/>
        <end position="342"/>
    </location>
</feature>
<evidence type="ECO:0000256" key="1">
    <source>
        <dbReference type="SAM" id="MobiDB-lite"/>
    </source>
</evidence>